<proteinExistence type="predicted"/>
<reference evidence="1" key="1">
    <citation type="journal article" date="2023" name="G3 (Bethesda)">
        <title>A reference genome for the long-term kleptoplast-retaining sea slug Elysia crispata morphotype clarki.</title>
        <authorList>
            <person name="Eastman K.E."/>
            <person name="Pendleton A.L."/>
            <person name="Shaikh M.A."/>
            <person name="Suttiyut T."/>
            <person name="Ogas R."/>
            <person name="Tomko P."/>
            <person name="Gavelis G."/>
            <person name="Widhalm J.R."/>
            <person name="Wisecaver J.H."/>
        </authorList>
    </citation>
    <scope>NUCLEOTIDE SEQUENCE</scope>
    <source>
        <strain evidence="1">ECLA1</strain>
    </source>
</reference>
<keyword evidence="2" id="KW-1185">Reference proteome</keyword>
<sequence>MSSAVLVSDRSESYKVSSPVEYTEFDLNISTYTCTAAICLDVVHNALIFACRRSGRNHFLCLKHDQEVFPVREIHSHYLTI</sequence>
<gene>
    <name evidence="1" type="ORF">RRG08_018300</name>
</gene>
<dbReference type="AlphaFoldDB" id="A0AAE0YKG0"/>
<evidence type="ECO:0000313" key="1">
    <source>
        <dbReference type="EMBL" id="KAK3748094.1"/>
    </source>
</evidence>
<accession>A0AAE0YKG0</accession>
<protein>
    <submittedName>
        <fullName evidence="1">Uncharacterized protein</fullName>
    </submittedName>
</protein>
<evidence type="ECO:0000313" key="2">
    <source>
        <dbReference type="Proteomes" id="UP001283361"/>
    </source>
</evidence>
<dbReference type="EMBL" id="JAWDGP010006049">
    <property type="protein sequence ID" value="KAK3748094.1"/>
    <property type="molecule type" value="Genomic_DNA"/>
</dbReference>
<dbReference type="Proteomes" id="UP001283361">
    <property type="component" value="Unassembled WGS sequence"/>
</dbReference>
<organism evidence="1 2">
    <name type="scientific">Elysia crispata</name>
    <name type="common">lettuce slug</name>
    <dbReference type="NCBI Taxonomy" id="231223"/>
    <lineage>
        <taxon>Eukaryota</taxon>
        <taxon>Metazoa</taxon>
        <taxon>Spiralia</taxon>
        <taxon>Lophotrochozoa</taxon>
        <taxon>Mollusca</taxon>
        <taxon>Gastropoda</taxon>
        <taxon>Heterobranchia</taxon>
        <taxon>Euthyneura</taxon>
        <taxon>Panpulmonata</taxon>
        <taxon>Sacoglossa</taxon>
        <taxon>Placobranchoidea</taxon>
        <taxon>Plakobranchidae</taxon>
        <taxon>Elysia</taxon>
    </lineage>
</organism>
<comment type="caution">
    <text evidence="1">The sequence shown here is derived from an EMBL/GenBank/DDBJ whole genome shotgun (WGS) entry which is preliminary data.</text>
</comment>
<name>A0AAE0YKG0_9GAST</name>